<dbReference type="CDD" id="cd18306">
    <property type="entry name" value="BTB_POZ_NS1BP"/>
    <property type="match status" value="1"/>
</dbReference>
<proteinExistence type="predicted"/>
<accession>A0A7R9PWN6</accession>
<dbReference type="OrthoDB" id="45365at2759"/>
<dbReference type="Gene3D" id="3.30.710.10">
    <property type="entry name" value="Potassium Channel Kv1.1, Chain A"/>
    <property type="match status" value="1"/>
</dbReference>
<organism evidence="2">
    <name type="scientific">Medioppia subpectinata</name>
    <dbReference type="NCBI Taxonomy" id="1979941"/>
    <lineage>
        <taxon>Eukaryota</taxon>
        <taxon>Metazoa</taxon>
        <taxon>Ecdysozoa</taxon>
        <taxon>Arthropoda</taxon>
        <taxon>Chelicerata</taxon>
        <taxon>Arachnida</taxon>
        <taxon>Acari</taxon>
        <taxon>Acariformes</taxon>
        <taxon>Sarcoptiformes</taxon>
        <taxon>Oribatida</taxon>
        <taxon>Brachypylina</taxon>
        <taxon>Oppioidea</taxon>
        <taxon>Oppiidae</taxon>
        <taxon>Medioppia</taxon>
    </lineage>
</organism>
<dbReference type="AlphaFoldDB" id="A0A7R9PWN6"/>
<evidence type="ECO:0000313" key="3">
    <source>
        <dbReference type="Proteomes" id="UP000759131"/>
    </source>
</evidence>
<dbReference type="EMBL" id="OC856032">
    <property type="protein sequence ID" value="CAD7623079.1"/>
    <property type="molecule type" value="Genomic_DNA"/>
</dbReference>
<dbReference type="PANTHER" id="PTHR45632:SF26">
    <property type="entry name" value="BTB DOMAIN-CONTAINING PROTEIN"/>
    <property type="match status" value="1"/>
</dbReference>
<dbReference type="Proteomes" id="UP000759131">
    <property type="component" value="Unassembled WGS sequence"/>
</dbReference>
<dbReference type="PANTHER" id="PTHR45632">
    <property type="entry name" value="LD33804P"/>
    <property type="match status" value="1"/>
</dbReference>
<evidence type="ECO:0000259" key="1">
    <source>
        <dbReference type="PROSITE" id="PS50097"/>
    </source>
</evidence>
<dbReference type="InterPro" id="IPR000210">
    <property type="entry name" value="BTB/POZ_dom"/>
</dbReference>
<dbReference type="PROSITE" id="PS50097">
    <property type="entry name" value="BTB"/>
    <property type="match status" value="1"/>
</dbReference>
<dbReference type="InterPro" id="IPR011705">
    <property type="entry name" value="BACK"/>
</dbReference>
<dbReference type="Gene3D" id="1.25.40.420">
    <property type="match status" value="1"/>
</dbReference>
<keyword evidence="3" id="KW-1185">Reference proteome</keyword>
<feature type="non-terminal residue" evidence="2">
    <location>
        <position position="1"/>
    </location>
</feature>
<name>A0A7R9PWN6_9ACAR</name>
<dbReference type="Pfam" id="PF07707">
    <property type="entry name" value="BACK"/>
    <property type="match status" value="1"/>
</dbReference>
<dbReference type="EMBL" id="CAJPIZ010001457">
    <property type="protein sequence ID" value="CAG2103509.1"/>
    <property type="molecule type" value="Genomic_DNA"/>
</dbReference>
<dbReference type="InterPro" id="IPR011333">
    <property type="entry name" value="SKP1/BTB/POZ_sf"/>
</dbReference>
<protein>
    <recommendedName>
        <fullName evidence="1">BTB domain-containing protein</fullName>
    </recommendedName>
</protein>
<dbReference type="Pfam" id="PF00651">
    <property type="entry name" value="BTB"/>
    <property type="match status" value="1"/>
</dbReference>
<sequence>MVSTVLNGSSESLRETEGSNVFVFEDKEYHNNVLDNLNMLRKNKQFCDVILQIGSHQDIHEIYAHKVVLSSASPYLLELFSSDSTCPTGVQQYKLLTGNYDIEAFDCIIDYAYTARLEVPVDKIRDIYGIASRLKMSSIAYECGQYLLSSLTADNCLNIRSIRGVLNDQFLLGSVDNYIRQNMPEIVENKCLDALAKVQVEVLVNSDEERAAINERHVFNMVLEWIHTSFDREMLNVTNICEKMYMLFINKSDKCLHDCNEIENGGNDDSDLIQDYKRESRRLS</sequence>
<feature type="domain" description="BTB" evidence="1">
    <location>
        <begin position="47"/>
        <end position="121"/>
    </location>
</feature>
<dbReference type="SMART" id="SM00225">
    <property type="entry name" value="BTB"/>
    <property type="match status" value="1"/>
</dbReference>
<evidence type="ECO:0000313" key="2">
    <source>
        <dbReference type="EMBL" id="CAD7623079.1"/>
    </source>
</evidence>
<dbReference type="SUPFAM" id="SSF54695">
    <property type="entry name" value="POZ domain"/>
    <property type="match status" value="1"/>
</dbReference>
<reference evidence="2" key="1">
    <citation type="submission" date="2020-11" db="EMBL/GenBank/DDBJ databases">
        <authorList>
            <person name="Tran Van P."/>
        </authorList>
    </citation>
    <scope>NUCLEOTIDE SEQUENCE</scope>
</reference>
<gene>
    <name evidence="2" type="ORF">OSB1V03_LOCUS3539</name>
</gene>